<dbReference type="InterPro" id="IPR001623">
    <property type="entry name" value="DnaJ_domain"/>
</dbReference>
<dbReference type="PROSITE" id="PS50076">
    <property type="entry name" value="DNAJ_2"/>
    <property type="match status" value="1"/>
</dbReference>
<keyword evidence="1" id="KW-0677">Repeat</keyword>
<feature type="repeat" description="TPR" evidence="3">
    <location>
        <begin position="234"/>
        <end position="267"/>
    </location>
</feature>
<reference evidence="6" key="1">
    <citation type="submission" date="2024-01" db="EMBL/GenBank/DDBJ databases">
        <title>Bank of Algae and Cyanobacteria of the Azores (BACA) strain genomes.</title>
        <authorList>
            <person name="Luz R."/>
            <person name="Cordeiro R."/>
            <person name="Fonseca A."/>
            <person name="Goncalves V."/>
        </authorList>
    </citation>
    <scope>NUCLEOTIDE SEQUENCE</scope>
    <source>
        <strain evidence="6">BACA0141</strain>
    </source>
</reference>
<accession>A0AAW9PTQ2</accession>
<dbReference type="SMART" id="SM00271">
    <property type="entry name" value="DnaJ"/>
    <property type="match status" value="1"/>
</dbReference>
<evidence type="ECO:0000313" key="7">
    <source>
        <dbReference type="Proteomes" id="UP001333818"/>
    </source>
</evidence>
<dbReference type="EMBL" id="JAZBJZ010000064">
    <property type="protein sequence ID" value="MEE3718117.1"/>
    <property type="molecule type" value="Genomic_DNA"/>
</dbReference>
<feature type="compositionally biased region" description="Gly residues" evidence="4">
    <location>
        <begin position="298"/>
        <end position="307"/>
    </location>
</feature>
<dbReference type="PROSITE" id="PS50005">
    <property type="entry name" value="TPR"/>
    <property type="match status" value="1"/>
</dbReference>
<keyword evidence="2 3" id="KW-0802">TPR repeat</keyword>
<dbReference type="Proteomes" id="UP001333818">
    <property type="component" value="Unassembled WGS sequence"/>
</dbReference>
<feature type="compositionally biased region" description="Low complexity" evidence="4">
    <location>
        <begin position="168"/>
        <end position="189"/>
    </location>
</feature>
<evidence type="ECO:0000259" key="5">
    <source>
        <dbReference type="PROSITE" id="PS50076"/>
    </source>
</evidence>
<proteinExistence type="predicted"/>
<evidence type="ECO:0000256" key="2">
    <source>
        <dbReference type="ARBA" id="ARBA00022803"/>
    </source>
</evidence>
<dbReference type="AlphaFoldDB" id="A0AAW9PTQ2"/>
<dbReference type="SMART" id="SM00028">
    <property type="entry name" value="TPR"/>
    <property type="match status" value="2"/>
</dbReference>
<dbReference type="Gene3D" id="1.25.40.10">
    <property type="entry name" value="Tetratricopeptide repeat domain"/>
    <property type="match status" value="1"/>
</dbReference>
<feature type="region of interest" description="Disordered" evidence="4">
    <location>
        <begin position="280"/>
        <end position="307"/>
    </location>
</feature>
<dbReference type="SUPFAM" id="SSF48452">
    <property type="entry name" value="TPR-like"/>
    <property type="match status" value="1"/>
</dbReference>
<dbReference type="RefSeq" id="WP_330484548.1">
    <property type="nucleotide sequence ID" value="NZ_JAZBJZ010000064.1"/>
</dbReference>
<dbReference type="InterPro" id="IPR019734">
    <property type="entry name" value="TPR_rpt"/>
</dbReference>
<dbReference type="SUPFAM" id="SSF46565">
    <property type="entry name" value="Chaperone J-domain"/>
    <property type="match status" value="1"/>
</dbReference>
<dbReference type="PANTHER" id="PTHR45188">
    <property type="entry name" value="DNAJ PROTEIN P58IPK HOMOLOG"/>
    <property type="match status" value="1"/>
</dbReference>
<protein>
    <submittedName>
        <fullName evidence="6">DnaJ domain-containing protein</fullName>
    </submittedName>
</protein>
<evidence type="ECO:0000256" key="1">
    <source>
        <dbReference type="ARBA" id="ARBA00022737"/>
    </source>
</evidence>
<evidence type="ECO:0000313" key="6">
    <source>
        <dbReference type="EMBL" id="MEE3718117.1"/>
    </source>
</evidence>
<dbReference type="Gene3D" id="1.10.287.110">
    <property type="entry name" value="DnaJ domain"/>
    <property type="match status" value="1"/>
</dbReference>
<evidence type="ECO:0000256" key="4">
    <source>
        <dbReference type="SAM" id="MobiDB-lite"/>
    </source>
</evidence>
<comment type="caution">
    <text evidence="6">The sequence shown here is derived from an EMBL/GenBank/DDBJ whole genome shotgun (WGS) entry which is preliminary data.</text>
</comment>
<feature type="domain" description="J" evidence="5">
    <location>
        <begin position="20"/>
        <end position="90"/>
    </location>
</feature>
<dbReference type="CDD" id="cd06257">
    <property type="entry name" value="DnaJ"/>
    <property type="match status" value="1"/>
</dbReference>
<sequence>MGKPEIFKISRGLASYKLPDYYAILGLAMTTDAAHVRKKFLQLAKVLHPDVFGRTAEEKELATNYLSKMVSPAYQTLHNDRERGEYLATLRLFAQGQKQKAEQPTLKSELAQKLYKYPHKTTYTKFVEEISPLQYKSLDKILQYTEDLSELNLVYLLTQQSLVFSSASSTPSATSASPPSTTASSTSTAEVSRPPAQSPATRSIQMAELFISKKQWADALKELKAAEKLDPNNAKVFGMQGLVYMNQNVAMMAKTNFQKALKIDPKEPISLKYINQLNSSTSTQAAKPPAKQPDKKSGGGLFGWGKK</sequence>
<name>A0AAW9PTQ2_9CYAN</name>
<feature type="region of interest" description="Disordered" evidence="4">
    <location>
        <begin position="168"/>
        <end position="202"/>
    </location>
</feature>
<dbReference type="PANTHER" id="PTHR45188:SF2">
    <property type="entry name" value="DNAJ HOMOLOG SUBFAMILY C MEMBER 7"/>
    <property type="match status" value="1"/>
</dbReference>
<gene>
    <name evidence="6" type="ORF">V2H45_15360</name>
</gene>
<keyword evidence="7" id="KW-1185">Reference proteome</keyword>
<organism evidence="6 7">
    <name type="scientific">Tumidithrix elongata BACA0141</name>
    <dbReference type="NCBI Taxonomy" id="2716417"/>
    <lineage>
        <taxon>Bacteria</taxon>
        <taxon>Bacillati</taxon>
        <taxon>Cyanobacteriota</taxon>
        <taxon>Cyanophyceae</taxon>
        <taxon>Pseudanabaenales</taxon>
        <taxon>Pseudanabaenaceae</taxon>
        <taxon>Tumidithrix</taxon>
        <taxon>Tumidithrix elongata</taxon>
    </lineage>
</organism>
<dbReference type="InterPro" id="IPR036869">
    <property type="entry name" value="J_dom_sf"/>
</dbReference>
<dbReference type="InterPro" id="IPR011990">
    <property type="entry name" value="TPR-like_helical_dom_sf"/>
</dbReference>
<evidence type="ECO:0000256" key="3">
    <source>
        <dbReference type="PROSITE-ProRule" id="PRU00339"/>
    </source>
</evidence>
<dbReference type="Pfam" id="PF00226">
    <property type="entry name" value="DnaJ"/>
    <property type="match status" value="1"/>
</dbReference>